<evidence type="ECO:0000256" key="1">
    <source>
        <dbReference type="ARBA" id="ARBA00008069"/>
    </source>
</evidence>
<gene>
    <name evidence="7" type="primary">gatA</name>
    <name evidence="10" type="ORF">COX06_03045</name>
</gene>
<dbReference type="GO" id="GO:0006412">
    <property type="term" value="P:translation"/>
    <property type="evidence" value="ECO:0007669"/>
    <property type="project" value="UniProtKB-UniRule"/>
</dbReference>
<dbReference type="GO" id="GO:0050567">
    <property type="term" value="F:glutaminyl-tRNA synthase (glutamine-hydrolyzing) activity"/>
    <property type="evidence" value="ECO:0007669"/>
    <property type="project" value="UniProtKB-UniRule"/>
</dbReference>
<keyword evidence="5 7" id="KW-0648">Protein biosynthesis</keyword>
<dbReference type="PANTHER" id="PTHR11895:SF151">
    <property type="entry name" value="GLUTAMYL-TRNA(GLN) AMIDOTRANSFERASE SUBUNIT A"/>
    <property type="match status" value="1"/>
</dbReference>
<reference evidence="10 11" key="1">
    <citation type="submission" date="2017-09" db="EMBL/GenBank/DDBJ databases">
        <title>Depth-based differentiation of microbial function through sediment-hosted aquifers and enrichment of novel symbionts in the deep terrestrial subsurface.</title>
        <authorList>
            <person name="Probst A.J."/>
            <person name="Ladd B."/>
            <person name="Jarett J.K."/>
            <person name="Geller-Mcgrath D.E."/>
            <person name="Sieber C.M."/>
            <person name="Emerson J.B."/>
            <person name="Anantharaman K."/>
            <person name="Thomas B.C."/>
            <person name="Malmstrom R."/>
            <person name="Stieglmeier M."/>
            <person name="Klingl A."/>
            <person name="Woyke T."/>
            <person name="Ryan C.M."/>
            <person name="Banfield J.F."/>
        </authorList>
    </citation>
    <scope>NUCLEOTIDE SEQUENCE [LARGE SCALE GENOMIC DNA]</scope>
    <source>
        <strain evidence="10">CG22_combo_CG10-13_8_21_14_all_42_17</strain>
    </source>
</reference>
<comment type="catalytic activity">
    <reaction evidence="6 7">
        <text>L-glutamyl-tRNA(Gln) + L-glutamine + ATP + H2O = L-glutaminyl-tRNA(Gln) + L-glutamate + ADP + phosphate + H(+)</text>
        <dbReference type="Rhea" id="RHEA:17521"/>
        <dbReference type="Rhea" id="RHEA-COMP:9681"/>
        <dbReference type="Rhea" id="RHEA-COMP:9684"/>
        <dbReference type="ChEBI" id="CHEBI:15377"/>
        <dbReference type="ChEBI" id="CHEBI:15378"/>
        <dbReference type="ChEBI" id="CHEBI:29985"/>
        <dbReference type="ChEBI" id="CHEBI:30616"/>
        <dbReference type="ChEBI" id="CHEBI:43474"/>
        <dbReference type="ChEBI" id="CHEBI:58359"/>
        <dbReference type="ChEBI" id="CHEBI:78520"/>
        <dbReference type="ChEBI" id="CHEBI:78521"/>
        <dbReference type="ChEBI" id="CHEBI:456216"/>
        <dbReference type="EC" id="6.3.5.7"/>
    </reaction>
</comment>
<feature type="domain" description="Amidase" evidence="9">
    <location>
        <begin position="25"/>
        <end position="467"/>
    </location>
</feature>
<keyword evidence="2 7" id="KW-0436">Ligase</keyword>
<dbReference type="GO" id="GO:0016740">
    <property type="term" value="F:transferase activity"/>
    <property type="evidence" value="ECO:0007669"/>
    <property type="project" value="UniProtKB-KW"/>
</dbReference>
<evidence type="ECO:0000259" key="9">
    <source>
        <dbReference type="Pfam" id="PF01425"/>
    </source>
</evidence>
<evidence type="ECO:0000256" key="7">
    <source>
        <dbReference type="HAMAP-Rule" id="MF_00120"/>
    </source>
</evidence>
<comment type="function">
    <text evidence="7">Allows the formation of correctly charged Gln-tRNA(Gln) through the transamidation of misacylated Glu-tRNA(Gln) in organisms which lack glutaminyl-tRNA synthetase. The reaction takes place in the presence of glutamine and ATP through an activated gamma-phospho-Glu-tRNA(Gln).</text>
</comment>
<comment type="subunit">
    <text evidence="7">Heterotrimer of A, B and C subunits.</text>
</comment>
<keyword evidence="4 7" id="KW-0067">ATP-binding</keyword>
<evidence type="ECO:0000256" key="4">
    <source>
        <dbReference type="ARBA" id="ARBA00022840"/>
    </source>
</evidence>
<evidence type="ECO:0000256" key="6">
    <source>
        <dbReference type="ARBA" id="ARBA00047407"/>
    </source>
</evidence>
<evidence type="ECO:0000313" key="10">
    <source>
        <dbReference type="EMBL" id="PIP55480.1"/>
    </source>
</evidence>
<dbReference type="SUPFAM" id="SSF75304">
    <property type="entry name" value="Amidase signature (AS) enzymes"/>
    <property type="match status" value="1"/>
</dbReference>
<evidence type="ECO:0000256" key="8">
    <source>
        <dbReference type="SAM" id="Coils"/>
    </source>
</evidence>
<dbReference type="Proteomes" id="UP000229794">
    <property type="component" value="Unassembled WGS sequence"/>
</dbReference>
<dbReference type="GO" id="GO:0030956">
    <property type="term" value="C:glutamyl-tRNA(Gln) amidotransferase complex"/>
    <property type="evidence" value="ECO:0007669"/>
    <property type="project" value="InterPro"/>
</dbReference>
<proteinExistence type="inferred from homology"/>
<dbReference type="Gene3D" id="3.90.1300.10">
    <property type="entry name" value="Amidase signature (AS) domain"/>
    <property type="match status" value="1"/>
</dbReference>
<dbReference type="EC" id="6.3.5.7" evidence="7"/>
<organism evidence="10 11">
    <name type="scientific">Candidatus Zambryskibacteria bacterium CG22_combo_CG10-13_8_21_14_all_42_17</name>
    <dbReference type="NCBI Taxonomy" id="1975118"/>
    <lineage>
        <taxon>Bacteria</taxon>
        <taxon>Candidatus Zambryskiibacteriota</taxon>
    </lineage>
</organism>
<dbReference type="AlphaFoldDB" id="A0A2H0BEL2"/>
<feature type="active site" description="Acyl-ester intermediate" evidence="7">
    <location>
        <position position="181"/>
    </location>
</feature>
<name>A0A2H0BEL2_9BACT</name>
<dbReference type="InterPro" id="IPR036928">
    <property type="entry name" value="AS_sf"/>
</dbReference>
<keyword evidence="3 7" id="KW-0547">Nucleotide-binding</keyword>
<dbReference type="InterPro" id="IPR023631">
    <property type="entry name" value="Amidase_dom"/>
</dbReference>
<comment type="caution">
    <text evidence="10">The sequence shown here is derived from an EMBL/GenBank/DDBJ whole genome shotgun (WGS) entry which is preliminary data.</text>
</comment>
<dbReference type="HAMAP" id="MF_00120">
    <property type="entry name" value="GatA"/>
    <property type="match status" value="1"/>
</dbReference>
<feature type="active site" description="Charge relay system" evidence="7">
    <location>
        <position position="157"/>
    </location>
</feature>
<dbReference type="Pfam" id="PF01425">
    <property type="entry name" value="Amidase"/>
    <property type="match status" value="1"/>
</dbReference>
<evidence type="ECO:0000256" key="5">
    <source>
        <dbReference type="ARBA" id="ARBA00022917"/>
    </source>
</evidence>
<evidence type="ECO:0000256" key="2">
    <source>
        <dbReference type="ARBA" id="ARBA00022598"/>
    </source>
</evidence>
<feature type="coiled-coil region" evidence="8">
    <location>
        <begin position="41"/>
        <end position="68"/>
    </location>
</feature>
<dbReference type="InterPro" id="IPR004412">
    <property type="entry name" value="GatA"/>
</dbReference>
<evidence type="ECO:0000313" key="11">
    <source>
        <dbReference type="Proteomes" id="UP000229794"/>
    </source>
</evidence>
<comment type="similarity">
    <text evidence="1 7">Belongs to the amidase family. GatA subfamily.</text>
</comment>
<accession>A0A2H0BEL2</accession>
<sequence length="479" mass="52003">MIDISKFSIKDARLSLERKEFSARELVQASLDAIKKKDQDIKAFLEVFDDVEEQADEADKKLKEGESASRRMPLLGIPVAVKDNMLVEGKRATAGSKILEGFIAPEDSTAVKKLREAGAIILGRTNMDEFAMGSSTENSAYGVTKNPHDLLRVPGGSSGGSSAAVASGLVLAALGSDTGGSIRQPAAFCGVIGLKPTYGRVSRSGLIALASSLDQIGPFTKTIADAEILFDVIKGQDRFDSTTVSEETYPVPRKFAKVIGVPQDFVEREGMDQSVINNFKEVVNKFKSLGYEIKNIELPHIKYSLSAYYIIMPAEASSNLARFDGVKYGLHKEGKNVIEDYFQTRGEGFGKEARRRIILGTYVLSSGYYDEYYGNALKMKRVITEELNEAFGHIDLILTPTTPTPAFKIGEKMSDPLSMYLADIFTVPANIAGLPSISVPSGFVNTEGKMLPLGIELTAGQGREDNLFIAGKDFLGEVS</sequence>
<dbReference type="PANTHER" id="PTHR11895">
    <property type="entry name" value="TRANSAMIDASE"/>
    <property type="match status" value="1"/>
</dbReference>
<dbReference type="InterPro" id="IPR020556">
    <property type="entry name" value="Amidase_CS"/>
</dbReference>
<keyword evidence="8" id="KW-0175">Coiled coil</keyword>
<dbReference type="InterPro" id="IPR000120">
    <property type="entry name" value="Amidase"/>
</dbReference>
<dbReference type="PROSITE" id="PS00571">
    <property type="entry name" value="AMIDASES"/>
    <property type="match status" value="1"/>
</dbReference>
<dbReference type="GO" id="GO:0005524">
    <property type="term" value="F:ATP binding"/>
    <property type="evidence" value="ECO:0007669"/>
    <property type="project" value="UniProtKB-KW"/>
</dbReference>
<dbReference type="NCBIfam" id="TIGR00132">
    <property type="entry name" value="gatA"/>
    <property type="match status" value="1"/>
</dbReference>
<dbReference type="EMBL" id="PCST01000039">
    <property type="protein sequence ID" value="PIP55480.1"/>
    <property type="molecule type" value="Genomic_DNA"/>
</dbReference>
<feature type="active site" description="Charge relay system" evidence="7">
    <location>
        <position position="82"/>
    </location>
</feature>
<evidence type="ECO:0000256" key="3">
    <source>
        <dbReference type="ARBA" id="ARBA00022741"/>
    </source>
</evidence>
<keyword evidence="10" id="KW-0808">Transferase</keyword>
<protein>
    <recommendedName>
        <fullName evidence="7">Glutamyl-tRNA(Gln) amidotransferase subunit A</fullName>
        <shortName evidence="7">Glu-ADT subunit A</shortName>
        <ecNumber evidence="7">6.3.5.7</ecNumber>
    </recommendedName>
</protein>